<dbReference type="KEGG" id="ssua:FPZ54_14015"/>
<proteinExistence type="predicted"/>
<protein>
    <submittedName>
        <fullName evidence="2">DUF2285 domain-containing protein</fullName>
    </submittedName>
</protein>
<dbReference type="InterPro" id="IPR018754">
    <property type="entry name" value="RovC-like_DNA-bd"/>
</dbReference>
<evidence type="ECO:0000313" key="3">
    <source>
        <dbReference type="Proteomes" id="UP000318055"/>
    </source>
</evidence>
<dbReference type="AlphaFoldDB" id="A0A518RHT6"/>
<dbReference type="Proteomes" id="UP000318055">
    <property type="component" value="Chromosome"/>
</dbReference>
<keyword evidence="3" id="KW-1185">Reference proteome</keyword>
<dbReference type="Pfam" id="PF10074">
    <property type="entry name" value="RovC_DNA-bd"/>
    <property type="match status" value="1"/>
</dbReference>
<dbReference type="RefSeq" id="WP_145848163.1">
    <property type="nucleotide sequence ID" value="NZ_CP042239.1"/>
</dbReference>
<evidence type="ECO:0000259" key="1">
    <source>
        <dbReference type="Pfam" id="PF10074"/>
    </source>
</evidence>
<reference evidence="2 3" key="1">
    <citation type="submission" date="2019-07" db="EMBL/GenBank/DDBJ databases">
        <title>Sphingomonas alkalisoli sp. nov., isolated from rhizosphere soil of Suaedae salsa.</title>
        <authorList>
            <person name="Zhang H."/>
            <person name="Xu L."/>
            <person name="Zhang J.-X."/>
            <person name="Sun J.-Q."/>
        </authorList>
    </citation>
    <scope>NUCLEOTIDE SEQUENCE [LARGE SCALE GENOMIC DNA]</scope>
    <source>
        <strain evidence="2 3">XS-10</strain>
    </source>
</reference>
<gene>
    <name evidence="2" type="ORF">FPZ54_14015</name>
</gene>
<dbReference type="OrthoDB" id="7772848at2"/>
<name>A0A518RHT6_9SPHN</name>
<evidence type="ECO:0000313" key="2">
    <source>
        <dbReference type="EMBL" id="QDX27006.1"/>
    </source>
</evidence>
<accession>A0A518RHT6</accession>
<organism evidence="2 3">
    <name type="scientific">Sphingomonas suaedae</name>
    <dbReference type="NCBI Taxonomy" id="2599297"/>
    <lineage>
        <taxon>Bacteria</taxon>
        <taxon>Pseudomonadati</taxon>
        <taxon>Pseudomonadota</taxon>
        <taxon>Alphaproteobacteria</taxon>
        <taxon>Sphingomonadales</taxon>
        <taxon>Sphingomonadaceae</taxon>
        <taxon>Sphingomonas</taxon>
    </lineage>
</organism>
<sequence length="189" mass="20420">MFDPARSVRSTPAIWRADCTSQIVSLAQVPGDFPGAAPLPDAAPLAEFHDGYTRQLVLDMADVRHRLHVCAAEERAPLAILLPPLCDPLGAASCEAVRRMFAGLSLAEPAQAMRPSALQRQRLALLLCVLDASLAGASNREIGIRIVYPWLAGTDALSWKATSERRRVQRLVAEARDIAASGYRALLKA</sequence>
<feature type="domain" description="T6SS Transcription factor RovC-like DNA binding" evidence="1">
    <location>
        <begin position="88"/>
        <end position="188"/>
    </location>
</feature>
<dbReference type="EMBL" id="CP042239">
    <property type="protein sequence ID" value="QDX27006.1"/>
    <property type="molecule type" value="Genomic_DNA"/>
</dbReference>